<organism evidence="1 2">
    <name type="scientific">Trichinella patagoniensis</name>
    <dbReference type="NCBI Taxonomy" id="990121"/>
    <lineage>
        <taxon>Eukaryota</taxon>
        <taxon>Metazoa</taxon>
        <taxon>Ecdysozoa</taxon>
        <taxon>Nematoda</taxon>
        <taxon>Enoplea</taxon>
        <taxon>Dorylaimia</taxon>
        <taxon>Trichinellida</taxon>
        <taxon>Trichinellidae</taxon>
        <taxon>Trichinella</taxon>
    </lineage>
</organism>
<keyword evidence="2" id="KW-1185">Reference proteome</keyword>
<evidence type="ECO:0000313" key="1">
    <source>
        <dbReference type="EMBL" id="KRY03967.1"/>
    </source>
</evidence>
<dbReference type="EMBL" id="JYDQ01002318">
    <property type="protein sequence ID" value="KRY03967.1"/>
    <property type="molecule type" value="Genomic_DNA"/>
</dbReference>
<protein>
    <submittedName>
        <fullName evidence="1">Uncharacterized protein</fullName>
    </submittedName>
</protein>
<proteinExistence type="predicted"/>
<feature type="non-terminal residue" evidence="1">
    <location>
        <position position="1"/>
    </location>
</feature>
<name>A0A0V0YUK2_9BILA</name>
<dbReference type="AlphaFoldDB" id="A0A0V0YUK2"/>
<accession>A0A0V0YUK2</accession>
<reference evidence="1 2" key="1">
    <citation type="submission" date="2015-01" db="EMBL/GenBank/DDBJ databases">
        <title>Evolution of Trichinella species and genotypes.</title>
        <authorList>
            <person name="Korhonen P.K."/>
            <person name="Edoardo P."/>
            <person name="Giuseppe L.R."/>
            <person name="Gasser R.B."/>
        </authorList>
    </citation>
    <scope>NUCLEOTIDE SEQUENCE [LARGE SCALE GENOMIC DNA]</scope>
    <source>
        <strain evidence="1">ISS2496</strain>
    </source>
</reference>
<feature type="non-terminal residue" evidence="1">
    <location>
        <position position="31"/>
    </location>
</feature>
<gene>
    <name evidence="1" type="ORF">T12_9504</name>
</gene>
<comment type="caution">
    <text evidence="1">The sequence shown here is derived from an EMBL/GenBank/DDBJ whole genome shotgun (WGS) entry which is preliminary data.</text>
</comment>
<sequence length="31" mass="3615">LPEGEHFIQLQCQSEMLINTNVVVFSYAKIY</sequence>
<evidence type="ECO:0000313" key="2">
    <source>
        <dbReference type="Proteomes" id="UP000054783"/>
    </source>
</evidence>
<dbReference type="Proteomes" id="UP000054783">
    <property type="component" value="Unassembled WGS sequence"/>
</dbReference>